<protein>
    <recommendedName>
        <fullName evidence="3">WH1 domain-containing protein</fullName>
    </recommendedName>
</protein>
<dbReference type="GO" id="GO:0051603">
    <property type="term" value="P:proteolysis involved in protein catabolic process"/>
    <property type="evidence" value="ECO:0007669"/>
    <property type="project" value="TreeGrafter"/>
</dbReference>
<proteinExistence type="inferred from homology"/>
<dbReference type="InterPro" id="IPR011993">
    <property type="entry name" value="PH-like_dom_sf"/>
</dbReference>
<gene>
    <name evidence="4" type="ORF">ONB1V03_LOCUS7949</name>
</gene>
<dbReference type="OrthoDB" id="5824588at2759"/>
<dbReference type="Pfam" id="PF00568">
    <property type="entry name" value="WH1"/>
    <property type="match status" value="1"/>
</dbReference>
<organism evidence="4">
    <name type="scientific">Oppiella nova</name>
    <dbReference type="NCBI Taxonomy" id="334625"/>
    <lineage>
        <taxon>Eukaryota</taxon>
        <taxon>Metazoa</taxon>
        <taxon>Ecdysozoa</taxon>
        <taxon>Arthropoda</taxon>
        <taxon>Chelicerata</taxon>
        <taxon>Arachnida</taxon>
        <taxon>Acari</taxon>
        <taxon>Acariformes</taxon>
        <taxon>Sarcoptiformes</taxon>
        <taxon>Oribatida</taxon>
        <taxon>Brachypylina</taxon>
        <taxon>Oppioidea</taxon>
        <taxon>Oppiidae</taxon>
        <taxon>Oppiella</taxon>
    </lineage>
</organism>
<name>A0A7R9LZA8_9ACAR</name>
<dbReference type="EMBL" id="OC919106">
    <property type="protein sequence ID" value="CAD7650709.1"/>
    <property type="molecule type" value="Genomic_DNA"/>
</dbReference>
<accession>A0A7R9LZA8</accession>
<feature type="domain" description="WH1" evidence="3">
    <location>
        <begin position="273"/>
        <end position="387"/>
    </location>
</feature>
<feature type="chain" id="PRO_5035592588" description="WH1 domain-containing protein" evidence="2">
    <location>
        <begin position="17"/>
        <end position="545"/>
    </location>
</feature>
<dbReference type="PANTHER" id="PTHR12000">
    <property type="entry name" value="HEMOGLOBINASE FAMILY MEMBER"/>
    <property type="match status" value="1"/>
</dbReference>
<dbReference type="InterPro" id="IPR000697">
    <property type="entry name" value="WH1/EVH1_dom"/>
</dbReference>
<evidence type="ECO:0000313" key="5">
    <source>
        <dbReference type="Proteomes" id="UP000728032"/>
    </source>
</evidence>
<dbReference type="SMART" id="SM00461">
    <property type="entry name" value="WH1"/>
    <property type="match status" value="1"/>
</dbReference>
<dbReference type="PANTHER" id="PTHR12000:SF42">
    <property type="entry name" value="LEGUMAIN"/>
    <property type="match status" value="1"/>
</dbReference>
<dbReference type="Proteomes" id="UP000728032">
    <property type="component" value="Unassembled WGS sequence"/>
</dbReference>
<dbReference type="Gene3D" id="2.30.29.30">
    <property type="entry name" value="Pleckstrin-homology domain (PH domain)/Phosphotyrosine-binding domain (PTB)"/>
    <property type="match status" value="1"/>
</dbReference>
<dbReference type="GO" id="GO:0006624">
    <property type="term" value="P:vacuolar protein processing"/>
    <property type="evidence" value="ECO:0007669"/>
    <property type="project" value="TreeGrafter"/>
</dbReference>
<dbReference type="PROSITE" id="PS50229">
    <property type="entry name" value="WH1"/>
    <property type="match status" value="1"/>
</dbReference>
<sequence length="545" mass="61493">MKIALLLAVLFVGVNAAPNSREFTGKRWVVLCAGGAGWGNYPFQASIYHAYHIFLNHGIPEENIIVMHPDDLANNKANPTPNIVVNQVNGTDVYHGVPKHYVGKDVTPKNFLGILKGDSELKAAGKRVVESGPDDHVFVFFMDHGSTGGHFSDYWYSDSETKDFNSETIETQFKFIASHTKVLLNNEKEEAQHYGDLSVGQLTLAEFFVDNSEKLRYTQELKNILNGRQYADNHLRQYVQSIESLTGLGANVILNGKLELNNRDCYQKFVETFSDKCFNLGQTLCTTLVQVVVSVRPNHQHWRVARDVGVACVVKDYDKLQHYIRVYNYSERNVCTEQRLYASFAYRAALDMFHVFEGSDSMVGLNFADCDDAIRFQEVVTQCLRERKFFDRFGEIGKPEKFIHLQSLTYVNGVRASTSSPPLDRELMDRMETIGFTKDEMNEKLFKRSIHEYMDTLRRKSIANKRPSIMAPVDTCGASGVGIYPTAPTLTDDMPTPAPRSTVVRKSVSTQTQPTLSIEFLICERFLPVDALPAPTDAMSSATFY</sequence>
<dbReference type="PRINTS" id="PR00776">
    <property type="entry name" value="HEMOGLOBNASE"/>
</dbReference>
<dbReference type="AlphaFoldDB" id="A0A7R9LZA8"/>
<comment type="similarity">
    <text evidence="1">Belongs to the peptidase C13 family.</text>
</comment>
<reference evidence="4" key="1">
    <citation type="submission" date="2020-11" db="EMBL/GenBank/DDBJ databases">
        <authorList>
            <person name="Tran Van P."/>
        </authorList>
    </citation>
    <scope>NUCLEOTIDE SEQUENCE</scope>
</reference>
<keyword evidence="2" id="KW-0732">Signal</keyword>
<evidence type="ECO:0000313" key="4">
    <source>
        <dbReference type="EMBL" id="CAD7650709.1"/>
    </source>
</evidence>
<dbReference type="SUPFAM" id="SSF50729">
    <property type="entry name" value="PH domain-like"/>
    <property type="match status" value="1"/>
</dbReference>
<dbReference type="Gene3D" id="3.40.50.1460">
    <property type="match status" value="2"/>
</dbReference>
<dbReference type="InterPro" id="IPR001096">
    <property type="entry name" value="Peptidase_C13"/>
</dbReference>
<evidence type="ECO:0000256" key="1">
    <source>
        <dbReference type="ARBA" id="ARBA00009941"/>
    </source>
</evidence>
<keyword evidence="5" id="KW-1185">Reference proteome</keyword>
<dbReference type="GO" id="GO:0004197">
    <property type="term" value="F:cysteine-type endopeptidase activity"/>
    <property type="evidence" value="ECO:0007669"/>
    <property type="project" value="TreeGrafter"/>
</dbReference>
<feature type="signal peptide" evidence="2">
    <location>
        <begin position="1"/>
        <end position="16"/>
    </location>
</feature>
<evidence type="ECO:0000256" key="2">
    <source>
        <dbReference type="SAM" id="SignalP"/>
    </source>
</evidence>
<dbReference type="Pfam" id="PF01650">
    <property type="entry name" value="Peptidase_C13"/>
    <property type="match status" value="1"/>
</dbReference>
<dbReference type="GO" id="GO:0005773">
    <property type="term" value="C:vacuole"/>
    <property type="evidence" value="ECO:0007669"/>
    <property type="project" value="GOC"/>
</dbReference>
<dbReference type="EMBL" id="CAJPVJ010004281">
    <property type="protein sequence ID" value="CAG2168459.1"/>
    <property type="molecule type" value="Genomic_DNA"/>
</dbReference>
<evidence type="ECO:0000259" key="3">
    <source>
        <dbReference type="PROSITE" id="PS50229"/>
    </source>
</evidence>